<gene>
    <name evidence="1" type="ORF">OXH55_14830</name>
</gene>
<organism evidence="1 2">
    <name type="scientific">Clostridium ganghwense</name>
    <dbReference type="NCBI Taxonomy" id="312089"/>
    <lineage>
        <taxon>Bacteria</taxon>
        <taxon>Bacillati</taxon>
        <taxon>Bacillota</taxon>
        <taxon>Clostridia</taxon>
        <taxon>Eubacteriales</taxon>
        <taxon>Clostridiaceae</taxon>
        <taxon>Clostridium</taxon>
    </lineage>
</organism>
<reference evidence="1" key="1">
    <citation type="submission" date="2022-12" db="EMBL/GenBank/DDBJ databases">
        <authorList>
            <person name="Wang J."/>
        </authorList>
    </citation>
    <scope>NUCLEOTIDE SEQUENCE</scope>
    <source>
        <strain evidence="1">HY-42-06</strain>
    </source>
</reference>
<proteinExistence type="predicted"/>
<dbReference type="Proteomes" id="UP001079657">
    <property type="component" value="Unassembled WGS sequence"/>
</dbReference>
<keyword evidence="2" id="KW-1185">Reference proteome</keyword>
<dbReference type="EMBL" id="JAPQES010000005">
    <property type="protein sequence ID" value="MCY6371919.1"/>
    <property type="molecule type" value="Genomic_DNA"/>
</dbReference>
<evidence type="ECO:0008006" key="3">
    <source>
        <dbReference type="Google" id="ProtNLM"/>
    </source>
</evidence>
<protein>
    <recommendedName>
        <fullName evidence="3">DUF1450 domain-containing protein</fullName>
    </recommendedName>
</protein>
<comment type="caution">
    <text evidence="1">The sequence shown here is derived from an EMBL/GenBank/DDBJ whole genome shotgun (WGS) entry which is preliminary data.</text>
</comment>
<accession>A0ABT4CSA2</accession>
<evidence type="ECO:0000313" key="2">
    <source>
        <dbReference type="Proteomes" id="UP001079657"/>
    </source>
</evidence>
<sequence length="89" mass="10196">MKIGVKYCGGCNPRYDRAELVSQLRKEFNKKHEIVSAQEGIIYDLIIILCGCTSCCAEHEKIQAKYEKIVISSEMDYIKITNTIAKYMI</sequence>
<evidence type="ECO:0000313" key="1">
    <source>
        <dbReference type="EMBL" id="MCY6371919.1"/>
    </source>
</evidence>
<name>A0ABT4CSA2_9CLOT</name>